<keyword evidence="1" id="KW-1133">Transmembrane helix</keyword>
<feature type="transmembrane region" description="Helical" evidence="1">
    <location>
        <begin position="7"/>
        <end position="27"/>
    </location>
</feature>
<dbReference type="InterPro" id="IPR025164">
    <property type="entry name" value="Toastrack_DUF4097"/>
</dbReference>
<dbReference type="EMBL" id="FQZO01000007">
    <property type="protein sequence ID" value="SHJ72230.1"/>
    <property type="molecule type" value="Genomic_DNA"/>
</dbReference>
<keyword evidence="4" id="KW-1185">Reference proteome</keyword>
<organism evidence="3 4">
    <name type="scientific">Clostridium amylolyticum</name>
    <dbReference type="NCBI Taxonomy" id="1121298"/>
    <lineage>
        <taxon>Bacteria</taxon>
        <taxon>Bacillati</taxon>
        <taxon>Bacillota</taxon>
        <taxon>Clostridia</taxon>
        <taxon>Eubacteriales</taxon>
        <taxon>Clostridiaceae</taxon>
        <taxon>Clostridium</taxon>
    </lineage>
</organism>
<evidence type="ECO:0000313" key="4">
    <source>
        <dbReference type="Proteomes" id="UP000184080"/>
    </source>
</evidence>
<keyword evidence="1" id="KW-0472">Membrane</keyword>
<reference evidence="3 4" key="1">
    <citation type="submission" date="2016-11" db="EMBL/GenBank/DDBJ databases">
        <authorList>
            <person name="Jaros S."/>
            <person name="Januszkiewicz K."/>
            <person name="Wedrychowicz H."/>
        </authorList>
    </citation>
    <scope>NUCLEOTIDE SEQUENCE [LARGE SCALE GENOMIC DNA]</scope>
    <source>
        <strain evidence="3 4">DSM 21864</strain>
    </source>
</reference>
<keyword evidence="1" id="KW-0812">Transmembrane</keyword>
<dbReference type="RefSeq" id="WP_073010216.1">
    <property type="nucleotide sequence ID" value="NZ_FQZO01000007.1"/>
</dbReference>
<evidence type="ECO:0000256" key="1">
    <source>
        <dbReference type="SAM" id="Phobius"/>
    </source>
</evidence>
<evidence type="ECO:0000313" key="3">
    <source>
        <dbReference type="EMBL" id="SHJ72230.1"/>
    </source>
</evidence>
<evidence type="ECO:0000259" key="2">
    <source>
        <dbReference type="Pfam" id="PF13349"/>
    </source>
</evidence>
<protein>
    <submittedName>
        <fullName evidence="3">Putative adhesin</fullName>
    </submittedName>
</protein>
<dbReference type="AlphaFoldDB" id="A0A1M6LM36"/>
<dbReference type="OrthoDB" id="2064627at2"/>
<dbReference type="Pfam" id="PF13349">
    <property type="entry name" value="DUF4097"/>
    <property type="match status" value="1"/>
</dbReference>
<gene>
    <name evidence="3" type="ORF">SAMN05444401_3700</name>
</gene>
<dbReference type="Proteomes" id="UP000184080">
    <property type="component" value="Unassembled WGS sequence"/>
</dbReference>
<sequence length="309" mass="34493">MNKKLSVLKLIIWSVVAIYLTGLLIYWTTSGNGRISMWSVIKQDSADMTVVSEHNVPLEGIKNINLQFRSENIIIKETDEKDIKIVQLALDKLDKDELITVNNTSGNLEVKHGKLRPRIIFFGFGFTPQNIEVYIPKNYNNDLFITSSSGSNKIYNQTLRNLTIKQTSGSTKMEEVKAQNIKVDLTSGSFKGDNIIGETLDSKQTSGSIKLNGEFNNINLRTTSGSSTLECNKMPEKINAEMTSGSSKIYIPENDGFKLQYNKTSGSIRSDFDLTGFDSQNRSGNVSYKNGSSEFYIKITSGSAKIYKK</sequence>
<proteinExistence type="predicted"/>
<dbReference type="STRING" id="1121298.SAMN05444401_3700"/>
<feature type="domain" description="DUF4097" evidence="2">
    <location>
        <begin position="61"/>
        <end position="306"/>
    </location>
</feature>
<name>A0A1M6LM36_9CLOT</name>
<accession>A0A1M6LM36</accession>